<proteinExistence type="predicted"/>
<dbReference type="EMBL" id="PPEG02000004">
    <property type="protein sequence ID" value="PWN61802.1"/>
    <property type="molecule type" value="Genomic_DNA"/>
</dbReference>
<dbReference type="AlphaFoldDB" id="A0A316WK50"/>
<reference evidence="1 2" key="1">
    <citation type="submission" date="2018-04" db="EMBL/GenBank/DDBJ databases">
        <title>Chryseobacterium oncorhynchi 701B-08T from rainbow trout, and Chryseobacterium viscerum 687B-08T from diseased fish.</title>
        <authorList>
            <person name="Jeong J.-J."/>
            <person name="Lee Y.J."/>
            <person name="Pathiraja D."/>
            <person name="Park B."/>
            <person name="Choi I.-G."/>
            <person name="Kim K.D."/>
        </authorList>
    </citation>
    <scope>NUCLEOTIDE SEQUENCE [LARGE SCALE GENOMIC DNA]</scope>
    <source>
        <strain evidence="1 2">687B-08</strain>
    </source>
</reference>
<sequence length="88" mass="10115">MDEVIKFFTYVSRGGKREEGGWKLLSVININSRYNVKLLLNRDSFFRPPILPFSQLQASGLLNRNSTALSTKNATFVKITKLCTRKLY</sequence>
<comment type="caution">
    <text evidence="1">The sequence shown here is derived from an EMBL/GenBank/DDBJ whole genome shotgun (WGS) entry which is preliminary data.</text>
</comment>
<accession>A0A316WK50</accession>
<evidence type="ECO:0000313" key="2">
    <source>
        <dbReference type="Proteomes" id="UP000236413"/>
    </source>
</evidence>
<evidence type="ECO:0000313" key="1">
    <source>
        <dbReference type="EMBL" id="PWN61802.1"/>
    </source>
</evidence>
<name>A0A316WK50_9FLAO</name>
<gene>
    <name evidence="1" type="ORF">C1634_011080</name>
</gene>
<organism evidence="1 2">
    <name type="scientific">Chryseobacterium viscerum</name>
    <dbReference type="NCBI Taxonomy" id="1037377"/>
    <lineage>
        <taxon>Bacteria</taxon>
        <taxon>Pseudomonadati</taxon>
        <taxon>Bacteroidota</taxon>
        <taxon>Flavobacteriia</taxon>
        <taxon>Flavobacteriales</taxon>
        <taxon>Weeksellaceae</taxon>
        <taxon>Chryseobacterium group</taxon>
        <taxon>Chryseobacterium</taxon>
    </lineage>
</organism>
<protein>
    <submittedName>
        <fullName evidence="1">Uncharacterized protein</fullName>
    </submittedName>
</protein>
<dbReference type="Proteomes" id="UP000236413">
    <property type="component" value="Unassembled WGS sequence"/>
</dbReference>